<organism evidence="1 2">
    <name type="scientific">Amphibacillus indicireducens</name>
    <dbReference type="NCBI Taxonomy" id="1076330"/>
    <lineage>
        <taxon>Bacteria</taxon>
        <taxon>Bacillati</taxon>
        <taxon>Bacillota</taxon>
        <taxon>Bacilli</taxon>
        <taxon>Bacillales</taxon>
        <taxon>Bacillaceae</taxon>
        <taxon>Amphibacillus</taxon>
    </lineage>
</organism>
<proteinExistence type="predicted"/>
<sequence>MNKEALGFVDPSFEDLNSNEAFGVNGGAISLKVTLIYSAIKAVSTKATVTLATKKISVAASLSAVGGASKAVSNHVTNRFLK</sequence>
<dbReference type="EMBL" id="BAABDL010000029">
    <property type="protein sequence ID" value="GAA4061869.1"/>
    <property type="molecule type" value="Genomic_DNA"/>
</dbReference>
<protein>
    <recommendedName>
        <fullName evidence="3">Type 2 lantibiotic</fullName>
    </recommendedName>
</protein>
<accession>A0ABP7V926</accession>
<name>A0ABP7V926_9BACI</name>
<evidence type="ECO:0000313" key="1">
    <source>
        <dbReference type="EMBL" id="GAA4061869.1"/>
    </source>
</evidence>
<evidence type="ECO:0000313" key="2">
    <source>
        <dbReference type="Proteomes" id="UP001501734"/>
    </source>
</evidence>
<comment type="caution">
    <text evidence="1">The sequence shown here is derived from an EMBL/GenBank/DDBJ whole genome shotgun (WGS) entry which is preliminary data.</text>
</comment>
<evidence type="ECO:0008006" key="3">
    <source>
        <dbReference type="Google" id="ProtNLM"/>
    </source>
</evidence>
<gene>
    <name evidence="1" type="ORF">GCM10022410_06060</name>
</gene>
<dbReference type="Proteomes" id="UP001501734">
    <property type="component" value="Unassembled WGS sequence"/>
</dbReference>
<reference evidence="2" key="1">
    <citation type="journal article" date="2019" name="Int. J. Syst. Evol. Microbiol.">
        <title>The Global Catalogue of Microorganisms (GCM) 10K type strain sequencing project: providing services to taxonomists for standard genome sequencing and annotation.</title>
        <authorList>
            <consortium name="The Broad Institute Genomics Platform"/>
            <consortium name="The Broad Institute Genome Sequencing Center for Infectious Disease"/>
            <person name="Wu L."/>
            <person name="Ma J."/>
        </authorList>
    </citation>
    <scope>NUCLEOTIDE SEQUENCE [LARGE SCALE GENOMIC DNA]</scope>
    <source>
        <strain evidence="2">JCM 17250</strain>
    </source>
</reference>
<keyword evidence="2" id="KW-1185">Reference proteome</keyword>
<dbReference type="RefSeq" id="WP_344910204.1">
    <property type="nucleotide sequence ID" value="NZ_BAABDL010000029.1"/>
</dbReference>